<comment type="caution">
    <text evidence="1">The sequence shown here is derived from an EMBL/GenBank/DDBJ whole genome shotgun (WGS) entry which is preliminary data.</text>
</comment>
<protein>
    <submittedName>
        <fullName evidence="1">Uncharacterized protein</fullName>
    </submittedName>
</protein>
<sequence>MHLSKAKKITIIVLSLFLIFGGYVWNYKLSITRVQNSVQADNNMQKETFYKNNLMYKDMSNLVREFVPEEEFDKWSTWKDVDRSFAKVSRPAHSEADYVFQIPLKFGLAHVYYDLGISGLKLRYVDVQP</sequence>
<evidence type="ECO:0000313" key="2">
    <source>
        <dbReference type="Proteomes" id="UP000245634"/>
    </source>
</evidence>
<reference evidence="1 2" key="1">
    <citation type="submission" date="2018-05" db="EMBL/GenBank/DDBJ databases">
        <title>Genomic Encyclopedia of Type Strains, Phase IV (KMG-IV): sequencing the most valuable type-strain genomes for metagenomic binning, comparative biology and taxonomic classification.</title>
        <authorList>
            <person name="Goeker M."/>
        </authorList>
    </citation>
    <scope>NUCLEOTIDE SEQUENCE [LARGE SCALE GENOMIC DNA]</scope>
    <source>
        <strain evidence="1 2">DSM 18773</strain>
    </source>
</reference>
<name>A0A316DCL6_9BACL</name>
<evidence type="ECO:0000313" key="1">
    <source>
        <dbReference type="EMBL" id="PWK15027.1"/>
    </source>
</evidence>
<proteinExistence type="predicted"/>
<dbReference type="Proteomes" id="UP000245634">
    <property type="component" value="Unassembled WGS sequence"/>
</dbReference>
<keyword evidence="2" id="KW-1185">Reference proteome</keyword>
<gene>
    <name evidence="1" type="ORF">C7459_104233</name>
</gene>
<accession>A0A316DCL6</accession>
<dbReference type="AlphaFoldDB" id="A0A316DCL6"/>
<dbReference type="EMBL" id="QGGL01000004">
    <property type="protein sequence ID" value="PWK15027.1"/>
    <property type="molecule type" value="Genomic_DNA"/>
</dbReference>
<organism evidence="1 2">
    <name type="scientific">Tumebacillus permanentifrigoris</name>
    <dbReference type="NCBI Taxonomy" id="378543"/>
    <lineage>
        <taxon>Bacteria</taxon>
        <taxon>Bacillati</taxon>
        <taxon>Bacillota</taxon>
        <taxon>Bacilli</taxon>
        <taxon>Bacillales</taxon>
        <taxon>Alicyclobacillaceae</taxon>
        <taxon>Tumebacillus</taxon>
    </lineage>
</organism>